<comment type="caution">
    <text evidence="1">The sequence shown here is derived from an EMBL/GenBank/DDBJ whole genome shotgun (WGS) entry which is preliminary data.</text>
</comment>
<organism evidence="1 2">
    <name type="scientific">Takifugu flavidus</name>
    <name type="common">sansaifugu</name>
    <dbReference type="NCBI Taxonomy" id="433684"/>
    <lineage>
        <taxon>Eukaryota</taxon>
        <taxon>Metazoa</taxon>
        <taxon>Chordata</taxon>
        <taxon>Craniata</taxon>
        <taxon>Vertebrata</taxon>
        <taxon>Euteleostomi</taxon>
        <taxon>Actinopterygii</taxon>
        <taxon>Neopterygii</taxon>
        <taxon>Teleostei</taxon>
        <taxon>Neoteleostei</taxon>
        <taxon>Acanthomorphata</taxon>
        <taxon>Eupercaria</taxon>
        <taxon>Tetraodontiformes</taxon>
        <taxon>Tetradontoidea</taxon>
        <taxon>Tetraodontidae</taxon>
        <taxon>Takifugu</taxon>
    </lineage>
</organism>
<evidence type="ECO:0000313" key="1">
    <source>
        <dbReference type="EMBL" id="TWW63135.1"/>
    </source>
</evidence>
<keyword evidence="2" id="KW-1185">Reference proteome</keyword>
<protein>
    <submittedName>
        <fullName evidence="1">Uncharacterized protein</fullName>
    </submittedName>
</protein>
<proteinExistence type="predicted"/>
<dbReference type="Proteomes" id="UP000324091">
    <property type="component" value="Chromosome 3"/>
</dbReference>
<evidence type="ECO:0000313" key="2">
    <source>
        <dbReference type="Proteomes" id="UP000324091"/>
    </source>
</evidence>
<dbReference type="EMBL" id="RHFK02000016">
    <property type="protein sequence ID" value="TWW63135.1"/>
    <property type="molecule type" value="Genomic_DNA"/>
</dbReference>
<sequence length="70" mass="7420">MAALVFRAPAAAVTWPRGGSRRGEDAVLLQETLSPCPNLKQVAARIHACCVDHLCDLSEGGLGSLVWFSV</sequence>
<gene>
    <name evidence="1" type="ORF">D4764_03G0001430</name>
</gene>
<accession>A0A5C6N7P0</accession>
<dbReference type="AlphaFoldDB" id="A0A5C6N7P0"/>
<reference evidence="1 2" key="1">
    <citation type="submission" date="2019-04" db="EMBL/GenBank/DDBJ databases">
        <title>Chromosome genome assembly for Takifugu flavidus.</title>
        <authorList>
            <person name="Xiao S."/>
        </authorList>
    </citation>
    <scope>NUCLEOTIDE SEQUENCE [LARGE SCALE GENOMIC DNA]</scope>
    <source>
        <strain evidence="1">HTHZ2018</strain>
        <tissue evidence="1">Muscle</tissue>
    </source>
</reference>
<name>A0A5C6N7P0_9TELE</name>